<evidence type="ECO:0000313" key="6">
    <source>
        <dbReference type="EMBL" id="GAA2038375.1"/>
    </source>
</evidence>
<sequence>MIAGPGPAPGAARAGRTWPSGSLLGIVPEVDREALLHEGSVRVFKREEALMMAGDLETDVYLILDGCTKVFGHAIDGRTVLLSIRAAGDIVGELAAFDDRPRSASVLAATRVTARVISQSRFLAFLDGHPVTDRAVTRTLSAKMRTITQHRVDVTGAPVLVRLARVLYRLVESHSTPCPEGWRIEVALSQPEIAALIGAAQPSLHRALAQLRDRGVLITRRRTQIVADLGLLEKISRDEEAS</sequence>
<organism evidence="6 7">
    <name type="scientific">Catenulispora yoronensis</name>
    <dbReference type="NCBI Taxonomy" id="450799"/>
    <lineage>
        <taxon>Bacteria</taxon>
        <taxon>Bacillati</taxon>
        <taxon>Actinomycetota</taxon>
        <taxon>Actinomycetes</taxon>
        <taxon>Catenulisporales</taxon>
        <taxon>Catenulisporaceae</taxon>
        <taxon>Catenulispora</taxon>
    </lineage>
</organism>
<proteinExistence type="predicted"/>
<gene>
    <name evidence="6" type="ORF">GCM10009839_44880</name>
</gene>
<dbReference type="SMART" id="SM00100">
    <property type="entry name" value="cNMP"/>
    <property type="match status" value="1"/>
</dbReference>
<dbReference type="InterPro" id="IPR036390">
    <property type="entry name" value="WH_DNA-bd_sf"/>
</dbReference>
<dbReference type="PANTHER" id="PTHR24567:SF68">
    <property type="entry name" value="DNA-BINDING TRANSCRIPTIONAL DUAL REGULATOR CRP"/>
    <property type="match status" value="1"/>
</dbReference>
<dbReference type="Gene3D" id="2.60.120.10">
    <property type="entry name" value="Jelly Rolls"/>
    <property type="match status" value="1"/>
</dbReference>
<dbReference type="SUPFAM" id="SSF51206">
    <property type="entry name" value="cAMP-binding domain-like"/>
    <property type="match status" value="1"/>
</dbReference>
<keyword evidence="3" id="KW-0804">Transcription</keyword>
<dbReference type="PROSITE" id="PS51063">
    <property type="entry name" value="HTH_CRP_2"/>
    <property type="match status" value="1"/>
</dbReference>
<dbReference type="RefSeq" id="WP_344667593.1">
    <property type="nucleotide sequence ID" value="NZ_BAAAQN010000026.1"/>
</dbReference>
<dbReference type="SMART" id="SM00419">
    <property type="entry name" value="HTH_CRP"/>
    <property type="match status" value="1"/>
</dbReference>
<reference evidence="6 7" key="1">
    <citation type="journal article" date="2019" name="Int. J. Syst. Evol. Microbiol.">
        <title>The Global Catalogue of Microorganisms (GCM) 10K type strain sequencing project: providing services to taxonomists for standard genome sequencing and annotation.</title>
        <authorList>
            <consortium name="The Broad Institute Genomics Platform"/>
            <consortium name="The Broad Institute Genome Sequencing Center for Infectious Disease"/>
            <person name="Wu L."/>
            <person name="Ma J."/>
        </authorList>
    </citation>
    <scope>NUCLEOTIDE SEQUENCE [LARGE SCALE GENOMIC DNA]</scope>
    <source>
        <strain evidence="6 7">JCM 16014</strain>
    </source>
</reference>
<evidence type="ECO:0000313" key="7">
    <source>
        <dbReference type="Proteomes" id="UP001500751"/>
    </source>
</evidence>
<dbReference type="Gene3D" id="1.10.10.10">
    <property type="entry name" value="Winged helix-like DNA-binding domain superfamily/Winged helix DNA-binding domain"/>
    <property type="match status" value="1"/>
</dbReference>
<comment type="caution">
    <text evidence="6">The sequence shown here is derived from an EMBL/GenBank/DDBJ whole genome shotgun (WGS) entry which is preliminary data.</text>
</comment>
<evidence type="ECO:0000259" key="5">
    <source>
        <dbReference type="PROSITE" id="PS51063"/>
    </source>
</evidence>
<dbReference type="Pfam" id="PF00027">
    <property type="entry name" value="cNMP_binding"/>
    <property type="match status" value="1"/>
</dbReference>
<dbReference type="EMBL" id="BAAAQN010000026">
    <property type="protein sequence ID" value="GAA2038375.1"/>
    <property type="molecule type" value="Genomic_DNA"/>
</dbReference>
<dbReference type="SUPFAM" id="SSF46785">
    <property type="entry name" value="Winged helix' DNA-binding domain"/>
    <property type="match status" value="1"/>
</dbReference>
<dbReference type="InterPro" id="IPR036388">
    <property type="entry name" value="WH-like_DNA-bd_sf"/>
</dbReference>
<dbReference type="InterPro" id="IPR014710">
    <property type="entry name" value="RmlC-like_jellyroll"/>
</dbReference>
<keyword evidence="1" id="KW-0805">Transcription regulation</keyword>
<keyword evidence="7" id="KW-1185">Reference proteome</keyword>
<name>A0ABN2UQJ3_9ACTN</name>
<accession>A0ABN2UQJ3</accession>
<evidence type="ECO:0000256" key="2">
    <source>
        <dbReference type="ARBA" id="ARBA00023125"/>
    </source>
</evidence>
<dbReference type="InterPro" id="IPR050397">
    <property type="entry name" value="Env_Response_Regulators"/>
</dbReference>
<dbReference type="InterPro" id="IPR012318">
    <property type="entry name" value="HTH_CRP"/>
</dbReference>
<dbReference type="Proteomes" id="UP001500751">
    <property type="component" value="Unassembled WGS sequence"/>
</dbReference>
<feature type="domain" description="HTH crp-type" evidence="5">
    <location>
        <begin position="157"/>
        <end position="230"/>
    </location>
</feature>
<dbReference type="Pfam" id="PF13545">
    <property type="entry name" value="HTH_Crp_2"/>
    <property type="match status" value="1"/>
</dbReference>
<dbReference type="PROSITE" id="PS50042">
    <property type="entry name" value="CNMP_BINDING_3"/>
    <property type="match status" value="1"/>
</dbReference>
<dbReference type="PANTHER" id="PTHR24567">
    <property type="entry name" value="CRP FAMILY TRANSCRIPTIONAL REGULATORY PROTEIN"/>
    <property type="match status" value="1"/>
</dbReference>
<evidence type="ECO:0000256" key="3">
    <source>
        <dbReference type="ARBA" id="ARBA00023163"/>
    </source>
</evidence>
<evidence type="ECO:0000259" key="4">
    <source>
        <dbReference type="PROSITE" id="PS50042"/>
    </source>
</evidence>
<protein>
    <submittedName>
        <fullName evidence="6">Crp/Fnr family transcriptional regulator</fullName>
    </submittedName>
</protein>
<keyword evidence="2" id="KW-0238">DNA-binding</keyword>
<dbReference type="InterPro" id="IPR018490">
    <property type="entry name" value="cNMP-bd_dom_sf"/>
</dbReference>
<feature type="domain" description="Cyclic nucleotide-binding" evidence="4">
    <location>
        <begin position="23"/>
        <end position="126"/>
    </location>
</feature>
<evidence type="ECO:0000256" key="1">
    <source>
        <dbReference type="ARBA" id="ARBA00023015"/>
    </source>
</evidence>
<dbReference type="InterPro" id="IPR000595">
    <property type="entry name" value="cNMP-bd_dom"/>
</dbReference>
<dbReference type="CDD" id="cd00038">
    <property type="entry name" value="CAP_ED"/>
    <property type="match status" value="1"/>
</dbReference>